<sequence>MKQNKKFKIFLVFLMSFLFVTQTNADKNAFNFIIKDSYFNYKNFVEITNCNTQFDEFHPASFEPNKTFLTFYGDSLGDFVDVP</sequence>
<organism evidence="2 3">
    <name type="scientific">Leptospira mtsangambouensis</name>
    <dbReference type="NCBI Taxonomy" id="2484912"/>
    <lineage>
        <taxon>Bacteria</taxon>
        <taxon>Pseudomonadati</taxon>
        <taxon>Spirochaetota</taxon>
        <taxon>Spirochaetia</taxon>
        <taxon>Leptospirales</taxon>
        <taxon>Leptospiraceae</taxon>
        <taxon>Leptospira</taxon>
    </lineage>
</organism>
<keyword evidence="3" id="KW-1185">Reference proteome</keyword>
<feature type="chain" id="PRO_5045070442" description="GDSL family lipase" evidence="1">
    <location>
        <begin position="26"/>
        <end position="83"/>
    </location>
</feature>
<reference evidence="3" key="1">
    <citation type="journal article" date="2019" name="PLoS Negl. Trop. Dis.">
        <title>Revisiting the worldwide diversity of Leptospira species in the environment.</title>
        <authorList>
            <person name="Vincent A.T."/>
            <person name="Schiettekatte O."/>
            <person name="Bourhy P."/>
            <person name="Veyrier F.J."/>
            <person name="Picardeau M."/>
        </authorList>
    </citation>
    <scope>NUCLEOTIDE SEQUENCE [LARGE SCALE GENOMIC DNA]</scope>
    <source>
        <strain evidence="3">201601298</strain>
    </source>
</reference>
<name>A0ABY2NVF8_9LEPT</name>
<evidence type="ECO:0008006" key="4">
    <source>
        <dbReference type="Google" id="ProtNLM"/>
    </source>
</evidence>
<protein>
    <recommendedName>
        <fullName evidence="4">GDSL family lipase</fullName>
    </recommendedName>
</protein>
<dbReference type="Proteomes" id="UP000297940">
    <property type="component" value="Unassembled WGS sequence"/>
</dbReference>
<keyword evidence="1" id="KW-0732">Signal</keyword>
<evidence type="ECO:0000313" key="2">
    <source>
        <dbReference type="EMBL" id="TGM72200.1"/>
    </source>
</evidence>
<feature type="signal peptide" evidence="1">
    <location>
        <begin position="1"/>
        <end position="25"/>
    </location>
</feature>
<dbReference type="EMBL" id="RQHK01000017">
    <property type="protein sequence ID" value="TGM72200.1"/>
    <property type="molecule type" value="Genomic_DNA"/>
</dbReference>
<evidence type="ECO:0000256" key="1">
    <source>
        <dbReference type="SAM" id="SignalP"/>
    </source>
</evidence>
<comment type="caution">
    <text evidence="2">The sequence shown here is derived from an EMBL/GenBank/DDBJ whole genome shotgun (WGS) entry which is preliminary data.</text>
</comment>
<accession>A0ABY2NVF8</accession>
<gene>
    <name evidence="2" type="ORF">EHR01_13055</name>
</gene>
<dbReference type="RefSeq" id="WP_135695194.1">
    <property type="nucleotide sequence ID" value="NZ_RQHK01000017.1"/>
</dbReference>
<proteinExistence type="predicted"/>
<evidence type="ECO:0000313" key="3">
    <source>
        <dbReference type="Proteomes" id="UP000297940"/>
    </source>
</evidence>